<dbReference type="EMBL" id="CP036268">
    <property type="protein sequence ID" value="QDT35669.1"/>
    <property type="molecule type" value="Genomic_DNA"/>
</dbReference>
<accession>A0A517QVJ5</accession>
<keyword evidence="1" id="KW-0472">Membrane</keyword>
<evidence type="ECO:0000256" key="1">
    <source>
        <dbReference type="SAM" id="Phobius"/>
    </source>
</evidence>
<keyword evidence="1" id="KW-0812">Transmembrane</keyword>
<dbReference type="Proteomes" id="UP000317318">
    <property type="component" value="Chromosome"/>
</dbReference>
<feature type="transmembrane region" description="Helical" evidence="1">
    <location>
        <begin position="6"/>
        <end position="23"/>
    </location>
</feature>
<organism evidence="2 3">
    <name type="scientific">Stratiformator vulcanicus</name>
    <dbReference type="NCBI Taxonomy" id="2527980"/>
    <lineage>
        <taxon>Bacteria</taxon>
        <taxon>Pseudomonadati</taxon>
        <taxon>Planctomycetota</taxon>
        <taxon>Planctomycetia</taxon>
        <taxon>Planctomycetales</taxon>
        <taxon>Planctomycetaceae</taxon>
        <taxon>Stratiformator</taxon>
    </lineage>
</organism>
<keyword evidence="1" id="KW-1133">Transmembrane helix</keyword>
<sequence length="68" mass="6845">MSPALQTAIALTVVAIAAGSLIWRAMRRFFGGTSSGCGTGCGSCPTSAATNDKPVVQLSLSANREQSA</sequence>
<dbReference type="AlphaFoldDB" id="A0A517QVJ5"/>
<reference evidence="2 3" key="1">
    <citation type="submission" date="2019-02" db="EMBL/GenBank/DDBJ databases">
        <title>Deep-cultivation of Planctomycetes and their phenomic and genomic characterization uncovers novel biology.</title>
        <authorList>
            <person name="Wiegand S."/>
            <person name="Jogler M."/>
            <person name="Boedeker C."/>
            <person name="Pinto D."/>
            <person name="Vollmers J."/>
            <person name="Rivas-Marin E."/>
            <person name="Kohn T."/>
            <person name="Peeters S.H."/>
            <person name="Heuer A."/>
            <person name="Rast P."/>
            <person name="Oberbeckmann S."/>
            <person name="Bunk B."/>
            <person name="Jeske O."/>
            <person name="Meyerdierks A."/>
            <person name="Storesund J.E."/>
            <person name="Kallscheuer N."/>
            <person name="Luecker S."/>
            <person name="Lage O.M."/>
            <person name="Pohl T."/>
            <person name="Merkel B.J."/>
            <person name="Hornburger P."/>
            <person name="Mueller R.-W."/>
            <person name="Bruemmer F."/>
            <person name="Labrenz M."/>
            <person name="Spormann A.M."/>
            <person name="Op den Camp H."/>
            <person name="Overmann J."/>
            <person name="Amann R."/>
            <person name="Jetten M.S.M."/>
            <person name="Mascher T."/>
            <person name="Medema M.H."/>
            <person name="Devos D.P."/>
            <person name="Kaster A.-K."/>
            <person name="Ovreas L."/>
            <person name="Rohde M."/>
            <person name="Galperin M.Y."/>
            <person name="Jogler C."/>
        </authorList>
    </citation>
    <scope>NUCLEOTIDE SEQUENCE [LARGE SCALE GENOMIC DNA]</scope>
    <source>
        <strain evidence="2 3">Pan189</strain>
    </source>
</reference>
<keyword evidence="3" id="KW-1185">Reference proteome</keyword>
<dbReference type="RefSeq" id="WP_145361943.1">
    <property type="nucleotide sequence ID" value="NZ_CP036268.1"/>
</dbReference>
<evidence type="ECO:0008006" key="4">
    <source>
        <dbReference type="Google" id="ProtNLM"/>
    </source>
</evidence>
<evidence type="ECO:0000313" key="3">
    <source>
        <dbReference type="Proteomes" id="UP000317318"/>
    </source>
</evidence>
<evidence type="ECO:0000313" key="2">
    <source>
        <dbReference type="EMBL" id="QDT35669.1"/>
    </source>
</evidence>
<protein>
    <recommendedName>
        <fullName evidence="4">Virus attachment protein p12 family protein</fullName>
    </recommendedName>
</protein>
<gene>
    <name evidence="2" type="ORF">Pan189_00220</name>
</gene>
<name>A0A517QVJ5_9PLAN</name>
<dbReference type="KEGG" id="svp:Pan189_00220"/>
<proteinExistence type="predicted"/>